<sequence length="182" mass="21349">MKLPALCFLIQLFLSIGAPLPAMELEVRVIALAGHWEREMALLTQYHGLASFCESADHREGVYGLLDEIHNYHGLLYQELLETTHHHSARTIRRILKHLVKLEEDYSIESFNAFFGERCKAQTELEAMARQYKSGFGMHSYDGKIHVLEIEMHRYLKTLTKRISKVKKHVSQFYARRQVWEY</sequence>
<name>A0ABW7N3A9_9BACT</name>
<reference evidence="1 2" key="1">
    <citation type="journal article" date="2013" name="Int. J. Syst. Evol. Microbiol.">
        <title>Marinoscillum luteum sp. nov., isolated from marine sediment.</title>
        <authorList>
            <person name="Cha I.T."/>
            <person name="Park S.J."/>
            <person name="Kim S.J."/>
            <person name="Kim J.G."/>
            <person name="Jung M.Y."/>
            <person name="Shin K.S."/>
            <person name="Kwon K.K."/>
            <person name="Yang S.H."/>
            <person name="Seo Y.S."/>
            <person name="Rhee S.K."/>
        </authorList>
    </citation>
    <scope>NUCLEOTIDE SEQUENCE [LARGE SCALE GENOMIC DNA]</scope>
    <source>
        <strain evidence="1 2">KCTC 23939</strain>
    </source>
</reference>
<comment type="caution">
    <text evidence="1">The sequence shown here is derived from an EMBL/GenBank/DDBJ whole genome shotgun (WGS) entry which is preliminary data.</text>
</comment>
<dbReference type="EMBL" id="JBIPKE010000009">
    <property type="protein sequence ID" value="MFH6982111.1"/>
    <property type="molecule type" value="Genomic_DNA"/>
</dbReference>
<keyword evidence="2" id="KW-1185">Reference proteome</keyword>
<protein>
    <submittedName>
        <fullName evidence="1">Uncharacterized protein</fullName>
    </submittedName>
</protein>
<accession>A0ABW7N3A9</accession>
<evidence type="ECO:0000313" key="2">
    <source>
        <dbReference type="Proteomes" id="UP001610063"/>
    </source>
</evidence>
<organism evidence="1 2">
    <name type="scientific">Marinoscillum luteum</name>
    <dbReference type="NCBI Taxonomy" id="861051"/>
    <lineage>
        <taxon>Bacteria</taxon>
        <taxon>Pseudomonadati</taxon>
        <taxon>Bacteroidota</taxon>
        <taxon>Cytophagia</taxon>
        <taxon>Cytophagales</taxon>
        <taxon>Reichenbachiellaceae</taxon>
        <taxon>Marinoscillum</taxon>
    </lineage>
</organism>
<proteinExistence type="predicted"/>
<gene>
    <name evidence="1" type="ORF">ACHKAR_01610</name>
</gene>
<dbReference type="Proteomes" id="UP001610063">
    <property type="component" value="Unassembled WGS sequence"/>
</dbReference>
<evidence type="ECO:0000313" key="1">
    <source>
        <dbReference type="EMBL" id="MFH6982111.1"/>
    </source>
</evidence>
<dbReference type="RefSeq" id="WP_395415895.1">
    <property type="nucleotide sequence ID" value="NZ_JBIPKE010000009.1"/>
</dbReference>